<dbReference type="InterPro" id="IPR012337">
    <property type="entry name" value="RNaseH-like_sf"/>
</dbReference>
<dbReference type="EMBL" id="KN817518">
    <property type="protein sequence ID" value="KJA29535.1"/>
    <property type="molecule type" value="Genomic_DNA"/>
</dbReference>
<reference evidence="3" key="1">
    <citation type="submission" date="2014-04" db="EMBL/GenBank/DDBJ databases">
        <title>Evolutionary Origins and Diversification of the Mycorrhizal Mutualists.</title>
        <authorList>
            <consortium name="DOE Joint Genome Institute"/>
            <consortium name="Mycorrhizal Genomics Consortium"/>
            <person name="Kohler A."/>
            <person name="Kuo A."/>
            <person name="Nagy L.G."/>
            <person name="Floudas D."/>
            <person name="Copeland A."/>
            <person name="Barry K.W."/>
            <person name="Cichocki N."/>
            <person name="Veneault-Fourrey C."/>
            <person name="LaButti K."/>
            <person name="Lindquist E.A."/>
            <person name="Lipzen A."/>
            <person name="Lundell T."/>
            <person name="Morin E."/>
            <person name="Murat C."/>
            <person name="Riley R."/>
            <person name="Ohm R."/>
            <person name="Sun H."/>
            <person name="Tunlid A."/>
            <person name="Henrissat B."/>
            <person name="Grigoriev I.V."/>
            <person name="Hibbett D.S."/>
            <person name="Martin F."/>
        </authorList>
    </citation>
    <scope>NUCLEOTIDE SEQUENCE [LARGE SCALE GENOMIC DNA]</scope>
    <source>
        <strain evidence="3">FD-334 SS-4</strain>
    </source>
</reference>
<feature type="domain" description="Retroviral polymerase SH3-like" evidence="1">
    <location>
        <begin position="40"/>
        <end position="84"/>
    </location>
</feature>
<feature type="non-terminal residue" evidence="2">
    <location>
        <position position="1"/>
    </location>
</feature>
<dbReference type="InterPro" id="IPR057670">
    <property type="entry name" value="SH3_retrovirus"/>
</dbReference>
<dbReference type="Gene3D" id="3.30.420.10">
    <property type="entry name" value="Ribonuclease H-like superfamily/Ribonuclease H"/>
    <property type="match status" value="1"/>
</dbReference>
<dbReference type="STRING" id="945553.A0A0D2QD38"/>
<evidence type="ECO:0000259" key="1">
    <source>
        <dbReference type="Pfam" id="PF25597"/>
    </source>
</evidence>
<dbReference type="AlphaFoldDB" id="A0A0D2QD38"/>
<sequence length="117" mass="13366">LPRYLWAEAVRHVVWLLNRTSTKAVDGKTPYEAAFGKKPDLSNLGGRVREGRWMGIDERSKGVRVFWPDKRTVTVERNVYYDKTGASASRLEGENWEFIETRAEELTTDSASHPTPV</sequence>
<proteinExistence type="predicted"/>
<evidence type="ECO:0000313" key="3">
    <source>
        <dbReference type="Proteomes" id="UP000054270"/>
    </source>
</evidence>
<dbReference type="OMA" id="ENWEFIE"/>
<name>A0A0D2QD38_HYPSF</name>
<dbReference type="OrthoDB" id="2640446at2759"/>
<feature type="non-terminal residue" evidence="2">
    <location>
        <position position="117"/>
    </location>
</feature>
<dbReference type="SUPFAM" id="SSF53098">
    <property type="entry name" value="Ribonuclease H-like"/>
    <property type="match status" value="1"/>
</dbReference>
<gene>
    <name evidence="2" type="ORF">HYPSUDRAFT_122171</name>
</gene>
<dbReference type="InterPro" id="IPR036397">
    <property type="entry name" value="RNaseH_sf"/>
</dbReference>
<dbReference type="Proteomes" id="UP000054270">
    <property type="component" value="Unassembled WGS sequence"/>
</dbReference>
<keyword evidence="3" id="KW-1185">Reference proteome</keyword>
<organism evidence="2 3">
    <name type="scientific">Hypholoma sublateritium (strain FD-334 SS-4)</name>
    <dbReference type="NCBI Taxonomy" id="945553"/>
    <lineage>
        <taxon>Eukaryota</taxon>
        <taxon>Fungi</taxon>
        <taxon>Dikarya</taxon>
        <taxon>Basidiomycota</taxon>
        <taxon>Agaricomycotina</taxon>
        <taxon>Agaricomycetes</taxon>
        <taxon>Agaricomycetidae</taxon>
        <taxon>Agaricales</taxon>
        <taxon>Agaricineae</taxon>
        <taxon>Strophariaceae</taxon>
        <taxon>Hypholoma</taxon>
    </lineage>
</organism>
<dbReference type="Pfam" id="PF25597">
    <property type="entry name" value="SH3_retrovirus"/>
    <property type="match status" value="1"/>
</dbReference>
<dbReference type="GO" id="GO:0003676">
    <property type="term" value="F:nucleic acid binding"/>
    <property type="evidence" value="ECO:0007669"/>
    <property type="project" value="InterPro"/>
</dbReference>
<accession>A0A0D2QD38</accession>
<evidence type="ECO:0000313" key="2">
    <source>
        <dbReference type="EMBL" id="KJA29535.1"/>
    </source>
</evidence>
<protein>
    <recommendedName>
        <fullName evidence="1">Retroviral polymerase SH3-like domain-containing protein</fullName>
    </recommendedName>
</protein>